<dbReference type="EMBL" id="CAMPGE010025856">
    <property type="protein sequence ID" value="CAI2383574.1"/>
    <property type="molecule type" value="Genomic_DNA"/>
</dbReference>
<comment type="caution">
    <text evidence="7">The sequence shown here is derived from an EMBL/GenBank/DDBJ whole genome shotgun (WGS) entry which is preliminary data.</text>
</comment>
<dbReference type="FunFam" id="1.10.238.10:FF:000003">
    <property type="entry name" value="Calmodulin A"/>
    <property type="match status" value="1"/>
</dbReference>
<dbReference type="SMART" id="SM00054">
    <property type="entry name" value="EFh"/>
    <property type="match status" value="4"/>
</dbReference>
<dbReference type="Pfam" id="PF13499">
    <property type="entry name" value="EF-hand_7"/>
    <property type="match status" value="1"/>
</dbReference>
<feature type="domain" description="EF-hand" evidence="6">
    <location>
        <begin position="22"/>
        <end position="57"/>
    </location>
</feature>
<keyword evidence="8" id="KW-1185">Reference proteome</keyword>
<dbReference type="AlphaFoldDB" id="A0AAD1Y2R2"/>
<dbReference type="GO" id="GO:0005509">
    <property type="term" value="F:calcium ion binding"/>
    <property type="evidence" value="ECO:0007669"/>
    <property type="project" value="InterPro"/>
</dbReference>
<gene>
    <name evidence="7" type="ORF">ECRASSUSDP1_LOCUS25079</name>
</gene>
<dbReference type="Pfam" id="PF13405">
    <property type="entry name" value="EF-hand_6"/>
    <property type="match status" value="1"/>
</dbReference>
<keyword evidence="2" id="KW-0479">Metal-binding</keyword>
<protein>
    <recommendedName>
        <fullName evidence="1">Calmodulin</fullName>
    </recommendedName>
</protein>
<reference evidence="7" key="1">
    <citation type="submission" date="2023-07" db="EMBL/GenBank/DDBJ databases">
        <authorList>
            <consortium name="AG Swart"/>
            <person name="Singh M."/>
            <person name="Singh A."/>
            <person name="Seah K."/>
            <person name="Emmerich C."/>
        </authorList>
    </citation>
    <scope>NUCLEOTIDE SEQUENCE</scope>
    <source>
        <strain evidence="7">DP1</strain>
    </source>
</reference>
<dbReference type="InterPro" id="IPR018247">
    <property type="entry name" value="EF_Hand_1_Ca_BS"/>
</dbReference>
<evidence type="ECO:0000256" key="4">
    <source>
        <dbReference type="ARBA" id="ARBA00022837"/>
    </source>
</evidence>
<dbReference type="Proteomes" id="UP001295684">
    <property type="component" value="Unassembled WGS sequence"/>
</dbReference>
<evidence type="ECO:0000313" key="8">
    <source>
        <dbReference type="Proteomes" id="UP001295684"/>
    </source>
</evidence>
<dbReference type="InterPro" id="IPR002048">
    <property type="entry name" value="EF_hand_dom"/>
</dbReference>
<keyword evidence="5" id="KW-0007">Acetylation</keyword>
<dbReference type="InterPro" id="IPR011992">
    <property type="entry name" value="EF-hand-dom_pair"/>
</dbReference>
<dbReference type="PANTHER" id="PTHR23048:SF0">
    <property type="entry name" value="CALMODULIN LIKE 3"/>
    <property type="match status" value="1"/>
</dbReference>
<dbReference type="InterPro" id="IPR050230">
    <property type="entry name" value="CALM/Myosin/TropC-like"/>
</dbReference>
<dbReference type="PROSITE" id="PS00018">
    <property type="entry name" value="EF_HAND_1"/>
    <property type="match status" value="2"/>
</dbReference>
<organism evidence="7 8">
    <name type="scientific">Euplotes crassus</name>
    <dbReference type="NCBI Taxonomy" id="5936"/>
    <lineage>
        <taxon>Eukaryota</taxon>
        <taxon>Sar</taxon>
        <taxon>Alveolata</taxon>
        <taxon>Ciliophora</taxon>
        <taxon>Intramacronucleata</taxon>
        <taxon>Spirotrichea</taxon>
        <taxon>Hypotrichia</taxon>
        <taxon>Euplotida</taxon>
        <taxon>Euplotidae</taxon>
        <taxon>Moneuplotes</taxon>
    </lineage>
</organism>
<dbReference type="GO" id="GO:0016460">
    <property type="term" value="C:myosin II complex"/>
    <property type="evidence" value="ECO:0007669"/>
    <property type="project" value="TreeGrafter"/>
</dbReference>
<proteinExistence type="predicted"/>
<dbReference type="PROSITE" id="PS50222">
    <property type="entry name" value="EF_HAND_2"/>
    <property type="match status" value="3"/>
</dbReference>
<sequence length="164" mass="18934">MEDNQVEGEGDDKPKYKFLTEELEDQVKKWFDSFDKDRDGQIQTSEIGTILRIMNLNPTERELQKMTEKHDSGRTGLVNEEAVKLMVDEKLHDTDTIEEMVEALKCFDNDKDGKVQICDLRWAMTQLGEKMDDAMCDDIINEADPSKQGYFDIMDFAKALKGIK</sequence>
<dbReference type="SUPFAM" id="SSF47473">
    <property type="entry name" value="EF-hand"/>
    <property type="match status" value="1"/>
</dbReference>
<feature type="domain" description="EF-hand" evidence="6">
    <location>
        <begin position="131"/>
        <end position="164"/>
    </location>
</feature>
<evidence type="ECO:0000256" key="1">
    <source>
        <dbReference type="ARBA" id="ARBA00020786"/>
    </source>
</evidence>
<evidence type="ECO:0000256" key="3">
    <source>
        <dbReference type="ARBA" id="ARBA00022737"/>
    </source>
</evidence>
<evidence type="ECO:0000313" key="7">
    <source>
        <dbReference type="EMBL" id="CAI2383574.1"/>
    </source>
</evidence>
<keyword evidence="3" id="KW-0677">Repeat</keyword>
<keyword evidence="4" id="KW-0106">Calcium</keyword>
<dbReference type="PANTHER" id="PTHR23048">
    <property type="entry name" value="MYOSIN LIGHT CHAIN 1, 3"/>
    <property type="match status" value="1"/>
</dbReference>
<feature type="domain" description="EF-hand" evidence="6">
    <location>
        <begin position="95"/>
        <end position="130"/>
    </location>
</feature>
<accession>A0AAD1Y2R2</accession>
<evidence type="ECO:0000259" key="6">
    <source>
        <dbReference type="PROSITE" id="PS50222"/>
    </source>
</evidence>
<evidence type="ECO:0000256" key="5">
    <source>
        <dbReference type="ARBA" id="ARBA00022990"/>
    </source>
</evidence>
<name>A0AAD1Y2R2_EUPCR</name>
<dbReference type="Gene3D" id="1.10.238.10">
    <property type="entry name" value="EF-hand"/>
    <property type="match status" value="2"/>
</dbReference>
<evidence type="ECO:0000256" key="2">
    <source>
        <dbReference type="ARBA" id="ARBA00022723"/>
    </source>
</evidence>